<organism evidence="3 4">
    <name type="scientific">Triparma columacea</name>
    <dbReference type="NCBI Taxonomy" id="722753"/>
    <lineage>
        <taxon>Eukaryota</taxon>
        <taxon>Sar</taxon>
        <taxon>Stramenopiles</taxon>
        <taxon>Ochrophyta</taxon>
        <taxon>Bolidophyceae</taxon>
        <taxon>Parmales</taxon>
        <taxon>Triparmaceae</taxon>
        <taxon>Triparma</taxon>
    </lineage>
</organism>
<name>A0A9W7FXJ7_9STRA</name>
<dbReference type="InterPro" id="IPR001173">
    <property type="entry name" value="Glyco_trans_2-like"/>
</dbReference>
<keyword evidence="4" id="KW-1185">Reference proteome</keyword>
<comment type="caution">
    <text evidence="3">The sequence shown here is derived from an EMBL/GenBank/DDBJ whole genome shotgun (WGS) entry which is preliminary data.</text>
</comment>
<evidence type="ECO:0000313" key="3">
    <source>
        <dbReference type="EMBL" id="GMI22658.1"/>
    </source>
</evidence>
<feature type="domain" description="Glycosyltransferase 2-like" evidence="2">
    <location>
        <begin position="47"/>
        <end position="218"/>
    </location>
</feature>
<feature type="region of interest" description="Disordered" evidence="1">
    <location>
        <begin position="93"/>
        <end position="122"/>
    </location>
</feature>
<proteinExistence type="predicted"/>
<dbReference type="EMBL" id="BRYA01000553">
    <property type="protein sequence ID" value="GMI22658.1"/>
    <property type="molecule type" value="Genomic_DNA"/>
</dbReference>
<reference evidence="4" key="1">
    <citation type="journal article" date="2023" name="Commun. Biol.">
        <title>Genome analysis of Parmales, the sister group of diatoms, reveals the evolutionary specialization of diatoms from phago-mixotrophs to photoautotrophs.</title>
        <authorList>
            <person name="Ban H."/>
            <person name="Sato S."/>
            <person name="Yoshikawa S."/>
            <person name="Yamada K."/>
            <person name="Nakamura Y."/>
            <person name="Ichinomiya M."/>
            <person name="Sato N."/>
            <person name="Blanc-Mathieu R."/>
            <person name="Endo H."/>
            <person name="Kuwata A."/>
            <person name="Ogata H."/>
        </authorList>
    </citation>
    <scope>NUCLEOTIDE SEQUENCE [LARGE SCALE GENOMIC DNA]</scope>
</reference>
<evidence type="ECO:0000313" key="4">
    <source>
        <dbReference type="Proteomes" id="UP001165065"/>
    </source>
</evidence>
<dbReference type="InterPro" id="IPR029044">
    <property type="entry name" value="Nucleotide-diphossugar_trans"/>
</dbReference>
<dbReference type="PANTHER" id="PTHR22916:SF3">
    <property type="entry name" value="UDP-GLCNAC:BETAGAL BETA-1,3-N-ACETYLGLUCOSAMINYLTRANSFERASE-LIKE PROTEIN 1"/>
    <property type="match status" value="1"/>
</dbReference>
<dbReference type="Gene3D" id="3.90.550.10">
    <property type="entry name" value="Spore Coat Polysaccharide Biosynthesis Protein SpsA, Chain A"/>
    <property type="match status" value="1"/>
</dbReference>
<dbReference type="Proteomes" id="UP001165065">
    <property type="component" value="Unassembled WGS sequence"/>
</dbReference>
<sequence>MERNGVNSRLIKLNLHTHQPQIPEPDAPTLPLPHSLLPNPNFPNVDVIIPCYNASSTIEAALSSAYYQNYEGLISIVTYDDNSVDETEKRVLEFRSSHPSTPSRKLIHKSAPPDKRDPGGAGYARNRCVEAGSGEVLVLLDSDDVMMPARVKEQVELLMSLKDDERSRAIVGSKFYRDPANSTHHYTNWANGLSPDRLYLEQYRELTLLHPTWCMMRSRFEYLGGYVQADGGSLVLKTTDISPPKVTTTKPPPFPLILPSEPASSLILAEDLRLFYSHMKCSGLLYQAPSVLLMYRHALNSSQSSRTPRDLLVKLRLQAFSDRVLSKPPFSSGFCVWGAGRDGKAFVKSLSPPLLSLVRLMVDVDEKKIKGGYYFNRALDCKIPIKHFTALNSPPHSDLPVVCCVAMYRTGGKLEENVASVSREEGVSLWHFF</sequence>
<evidence type="ECO:0000256" key="1">
    <source>
        <dbReference type="SAM" id="MobiDB-lite"/>
    </source>
</evidence>
<accession>A0A9W7FXJ7</accession>
<dbReference type="OrthoDB" id="206708at2759"/>
<dbReference type="GO" id="GO:0016758">
    <property type="term" value="F:hexosyltransferase activity"/>
    <property type="evidence" value="ECO:0007669"/>
    <property type="project" value="UniProtKB-ARBA"/>
</dbReference>
<dbReference type="SUPFAM" id="SSF53448">
    <property type="entry name" value="Nucleotide-diphospho-sugar transferases"/>
    <property type="match status" value="1"/>
</dbReference>
<dbReference type="Pfam" id="PF00535">
    <property type="entry name" value="Glycos_transf_2"/>
    <property type="match status" value="1"/>
</dbReference>
<dbReference type="PANTHER" id="PTHR22916">
    <property type="entry name" value="GLYCOSYLTRANSFERASE"/>
    <property type="match status" value="1"/>
</dbReference>
<gene>
    <name evidence="3" type="ORF">TrCOL_g11384</name>
</gene>
<protein>
    <recommendedName>
        <fullName evidence="2">Glycosyltransferase 2-like domain-containing protein</fullName>
    </recommendedName>
</protein>
<dbReference type="AlphaFoldDB" id="A0A9W7FXJ7"/>
<evidence type="ECO:0000259" key="2">
    <source>
        <dbReference type="Pfam" id="PF00535"/>
    </source>
</evidence>